<feature type="compositionally biased region" description="Acidic residues" evidence="5">
    <location>
        <begin position="101"/>
        <end position="111"/>
    </location>
</feature>
<feature type="compositionally biased region" description="Basic and acidic residues" evidence="5">
    <location>
        <begin position="562"/>
        <end position="578"/>
    </location>
</feature>
<feature type="compositionally biased region" description="Basic and acidic residues" evidence="5">
    <location>
        <begin position="529"/>
        <end position="551"/>
    </location>
</feature>
<feature type="compositionally biased region" description="Acidic residues" evidence="5">
    <location>
        <begin position="407"/>
        <end position="429"/>
    </location>
</feature>
<evidence type="ECO:0000259" key="6">
    <source>
        <dbReference type="Pfam" id="PF08159"/>
    </source>
</evidence>
<dbReference type="Pfam" id="PF25121">
    <property type="entry name" value="RRM_ESF1"/>
    <property type="match status" value="2"/>
</dbReference>
<feature type="domain" description="ESF1 RRM" evidence="7">
    <location>
        <begin position="131"/>
        <end position="203"/>
    </location>
</feature>
<feature type="compositionally biased region" description="Basic and acidic residues" evidence="5">
    <location>
        <begin position="74"/>
        <end position="99"/>
    </location>
</feature>
<organism evidence="8 9">
    <name type="scientific">Entamoeba invadens IP1</name>
    <dbReference type="NCBI Taxonomy" id="370355"/>
    <lineage>
        <taxon>Eukaryota</taxon>
        <taxon>Amoebozoa</taxon>
        <taxon>Evosea</taxon>
        <taxon>Archamoebae</taxon>
        <taxon>Mastigamoebida</taxon>
        <taxon>Entamoebidae</taxon>
        <taxon>Entamoeba</taxon>
    </lineage>
</organism>
<proteinExistence type="inferred from homology"/>
<dbReference type="PANTHER" id="PTHR12202:SF0">
    <property type="entry name" value="ESF1 HOMOLOG"/>
    <property type="match status" value="1"/>
</dbReference>
<feature type="compositionally biased region" description="Basic and acidic residues" evidence="5">
    <location>
        <begin position="490"/>
        <end position="502"/>
    </location>
</feature>
<evidence type="ECO:0000256" key="2">
    <source>
        <dbReference type="ARBA" id="ARBA00009087"/>
    </source>
</evidence>
<dbReference type="GO" id="GO:0005730">
    <property type="term" value="C:nucleolus"/>
    <property type="evidence" value="ECO:0007669"/>
    <property type="project" value="UniProtKB-SubCell"/>
</dbReference>
<dbReference type="OMA" id="YEMEMSW"/>
<evidence type="ECO:0000259" key="7">
    <source>
        <dbReference type="Pfam" id="PF25121"/>
    </source>
</evidence>
<dbReference type="GO" id="GO:0003723">
    <property type="term" value="F:RNA binding"/>
    <property type="evidence" value="ECO:0007669"/>
    <property type="project" value="TreeGrafter"/>
</dbReference>
<dbReference type="KEGG" id="eiv:EIN_032050"/>
<evidence type="ECO:0000256" key="4">
    <source>
        <dbReference type="ARBA" id="ARBA00023242"/>
    </source>
</evidence>
<feature type="domain" description="ESF1 RRM" evidence="7">
    <location>
        <begin position="261"/>
        <end position="339"/>
    </location>
</feature>
<evidence type="ECO:0000313" key="9">
    <source>
        <dbReference type="Proteomes" id="UP000014680"/>
    </source>
</evidence>
<feature type="region of interest" description="Disordered" evidence="5">
    <location>
        <begin position="74"/>
        <end position="123"/>
    </location>
</feature>
<feature type="region of interest" description="Disordered" evidence="5">
    <location>
        <begin position="1"/>
        <end position="30"/>
    </location>
</feature>
<feature type="compositionally biased region" description="Basic and acidic residues" evidence="5">
    <location>
        <begin position="644"/>
        <end position="659"/>
    </location>
</feature>
<dbReference type="PANTHER" id="PTHR12202">
    <property type="entry name" value="ESF1 HOMOLOG"/>
    <property type="match status" value="1"/>
</dbReference>
<dbReference type="Pfam" id="PF08159">
    <property type="entry name" value="NUC153"/>
    <property type="match status" value="1"/>
</dbReference>
<feature type="region of interest" description="Disordered" evidence="5">
    <location>
        <begin position="639"/>
        <end position="659"/>
    </location>
</feature>
<dbReference type="InterPro" id="IPR056750">
    <property type="entry name" value="RRM_ESF1"/>
</dbReference>
<reference evidence="8 9" key="1">
    <citation type="submission" date="2012-10" db="EMBL/GenBank/DDBJ databases">
        <authorList>
            <person name="Zafar N."/>
            <person name="Inman J."/>
            <person name="Hall N."/>
            <person name="Lorenzi H."/>
            <person name="Caler E."/>
        </authorList>
    </citation>
    <scope>NUCLEOTIDE SEQUENCE [LARGE SCALE GENOMIC DNA]</scope>
    <source>
        <strain evidence="8 9">IP1</strain>
    </source>
</reference>
<evidence type="ECO:0000313" key="8">
    <source>
        <dbReference type="EMBL" id="ELP86454.1"/>
    </source>
</evidence>
<feature type="compositionally biased region" description="Basic and acidic residues" evidence="5">
    <location>
        <begin position="1"/>
        <end position="15"/>
    </location>
</feature>
<dbReference type="InterPro" id="IPR012580">
    <property type="entry name" value="NUC153"/>
</dbReference>
<dbReference type="Proteomes" id="UP000014680">
    <property type="component" value="Unassembled WGS sequence"/>
</dbReference>
<feature type="compositionally biased region" description="Basic residues" evidence="5">
    <location>
        <begin position="579"/>
        <end position="592"/>
    </location>
</feature>
<protein>
    <submittedName>
        <fullName evidence="8">Uncharacterized protein</fullName>
    </submittedName>
</protein>
<keyword evidence="3" id="KW-0175">Coiled coil</keyword>
<evidence type="ECO:0000256" key="1">
    <source>
        <dbReference type="ARBA" id="ARBA00004604"/>
    </source>
</evidence>
<dbReference type="AlphaFoldDB" id="A0A0A1TYA3"/>
<dbReference type="GO" id="GO:0006364">
    <property type="term" value="P:rRNA processing"/>
    <property type="evidence" value="ECO:0007669"/>
    <property type="project" value="InterPro"/>
</dbReference>
<keyword evidence="4" id="KW-0539">Nucleus</keyword>
<keyword evidence="9" id="KW-1185">Reference proteome</keyword>
<gene>
    <name evidence="8" type="ORF">EIN_032050</name>
</gene>
<dbReference type="VEuPathDB" id="AmoebaDB:EIN_032050"/>
<sequence>MDKKQQDNRFKRDARFASVKHRGGNKMDERFKKTLLSGRFNQKSVNKYGQIEEDSSTVNVLKDQFDMTPKEVEEMKKKLDEQQEGSEHEDMEIEKKGVEENASEEDEEVEMEPGVMESFKEEERIPKGQCTRRVGIVGCDWDDLSAQELFALLSANLPPTGKLLSVGIYPSQFGIERMAREEEEGLPKDLWKGNVEEVVEVIEDKNLLDPNYKPVFTVASDDKITEVNPILEVKDEEMKSDSEEDNDEDLGLRPIAQEMKTASSGEKNPIKFMDREKLGVYDNERKKYYFGVATFDSAQTANDVYEMVDGNDLEFCEFNLDLRFLPDDLELPYEATDYCDKLEKLISREGRTRKGHSHIMWDSNDNRRIIALNKNWMDEDEADVLAHEEMYKEYIEHSSDYENSNETSEEGDNQMSEDEEGNDNGEETESAQQKVQNKKKIKKESSSNDSEDSSKSDESNEESDERPKKESKPIKKFSSLLEPTKKSKKHKDESDVIRKKYEILLGENIGEEGENAEGEHVMKFYTDAEVEKPKKDLKKERREKEKQKEELELLMMDDLQENEEKKKGKRLEETEDSKKPKRKDKLKKKSKKEKMDTGFKIDTTDDRFKKVLNSNDFEIDVTNPEYMATRGMKELVKEKHKAFDKKNKEFKKQTKKEDK</sequence>
<comment type="subcellular location">
    <subcellularLocation>
        <location evidence="1">Nucleus</location>
        <location evidence="1">Nucleolus</location>
    </subcellularLocation>
</comment>
<dbReference type="GeneID" id="14885417"/>
<evidence type="ECO:0000256" key="5">
    <source>
        <dbReference type="SAM" id="MobiDB-lite"/>
    </source>
</evidence>
<feature type="domain" description="NUC153" evidence="6">
    <location>
        <begin position="605"/>
        <end position="633"/>
    </location>
</feature>
<comment type="similarity">
    <text evidence="2">Belongs to the ESF1 family.</text>
</comment>
<feature type="region of interest" description="Disordered" evidence="5">
    <location>
        <begin position="397"/>
        <end position="599"/>
    </location>
</feature>
<dbReference type="OrthoDB" id="431825at2759"/>
<evidence type="ECO:0000256" key="3">
    <source>
        <dbReference type="ARBA" id="ARBA00023054"/>
    </source>
</evidence>
<dbReference type="EMBL" id="KB206969">
    <property type="protein sequence ID" value="ELP86454.1"/>
    <property type="molecule type" value="Genomic_DNA"/>
</dbReference>
<dbReference type="RefSeq" id="XP_004185800.1">
    <property type="nucleotide sequence ID" value="XM_004185752.1"/>
</dbReference>
<accession>A0A0A1TYA3</accession>
<dbReference type="InterPro" id="IPR039754">
    <property type="entry name" value="Esf1"/>
</dbReference>
<name>A0A0A1TYA3_ENTIV</name>